<protein>
    <submittedName>
        <fullName evidence="3">ATP-binding protein</fullName>
    </submittedName>
</protein>
<keyword evidence="3" id="KW-0547">Nucleotide-binding</keyword>
<dbReference type="Pfam" id="PF12846">
    <property type="entry name" value="AAA_10"/>
    <property type="match status" value="1"/>
</dbReference>
<evidence type="ECO:0000256" key="1">
    <source>
        <dbReference type="SAM" id="MobiDB-lite"/>
    </source>
</evidence>
<dbReference type="SUPFAM" id="SSF52540">
    <property type="entry name" value="P-loop containing nucleoside triphosphate hydrolases"/>
    <property type="match status" value="1"/>
</dbReference>
<feature type="region of interest" description="Disordered" evidence="1">
    <location>
        <begin position="787"/>
        <end position="808"/>
    </location>
</feature>
<geneLocation type="plasmid" evidence="3 4">
    <name>pCBA3104-01</name>
</geneLocation>
<feature type="domain" description="AAA+ ATPase" evidence="2">
    <location>
        <begin position="435"/>
        <end position="724"/>
    </location>
</feature>
<accession>A0ABY4NCB4</accession>
<evidence type="ECO:0000313" key="3">
    <source>
        <dbReference type="EMBL" id="UQN31809.1"/>
    </source>
</evidence>
<evidence type="ECO:0000313" key="4">
    <source>
        <dbReference type="Proteomes" id="UP001055868"/>
    </source>
</evidence>
<organism evidence="3 4">
    <name type="scientific">Brachybacterium kimchii</name>
    <dbReference type="NCBI Taxonomy" id="2942909"/>
    <lineage>
        <taxon>Bacteria</taxon>
        <taxon>Bacillati</taxon>
        <taxon>Actinomycetota</taxon>
        <taxon>Actinomycetes</taxon>
        <taxon>Micrococcales</taxon>
        <taxon>Dermabacteraceae</taxon>
        <taxon>Brachybacterium</taxon>
    </lineage>
</organism>
<dbReference type="RefSeq" id="WP_249481233.1">
    <property type="nucleotide sequence ID" value="NZ_CP097219.1"/>
</dbReference>
<dbReference type="Proteomes" id="UP001055868">
    <property type="component" value="Plasmid pCBA3104-01"/>
</dbReference>
<dbReference type="InterPro" id="IPR003593">
    <property type="entry name" value="AAA+_ATPase"/>
</dbReference>
<dbReference type="EMBL" id="CP097219">
    <property type="protein sequence ID" value="UQN31809.1"/>
    <property type="molecule type" value="Genomic_DNA"/>
</dbReference>
<keyword evidence="3" id="KW-0067">ATP-binding</keyword>
<sequence length="808" mass="88868">MSYGRRPDKEKEAARGVHQAMFRALIGESMIVSPVVGQDPVTVVQQMIEGVDLDEHEAWAEEAEARLDSLEGTQAGDRLYFLCVPLRNSGIHALTAPLTVAAGNVKASLALPHHGVSQGEVDYRMAQAARIESLIPRTFSPRRVTVAQQVWLEYHLQFRGLDSTGFSREDLESVAPVRHIGDPVIDEGGKSDEGPRLSKLNPFAHRYAKVGDEDSFAEGLASYQSMFALTGLPQGGLQFPGSEILGNIDSYIPGADFVLRLRGRSSDAAKRANKLGMHRINEQLDQRATEVGTGHHDLDASLDALTEYDQVLSNDRNEVEEQPVILFAVCSDSAEDVVERATLAVKTLRDEDMTVVHPAGYQEDLWWAFTPGAPLTAKVNEFAQITTSRDLSGLVPITVAKLGDTTGALIAENQTSALLSHVLLDLPNTSGKRDMSGCIGVTGELGSGKSTTMKILMKALVDRDGCKIIATDRSETSEWVKFISTLTRPTIVDMTEPAYSLDPLRILDAGKGSELLSNFLVLLLDLDPTSEEGVLLGEVIAHEYVTEHHITGLGALLEHLTALAKEGNAEAKTLAGKMRVYATKDLGRVLFDDSLPPLPWRESQSIVIRTNRLEMPENTELEHNHLYKIMRIQKRFGRAAYTLITTLARVMCFDNPDEFAAYFEDESHMATSNELQIVDLKTFIRDGRKHGAALILGSHDPEHDFGDETMRSLIPIRIVHKQTDKELAKRSLRWIGLDAEDEDLVDELRTDISPQVGDEVPPERRGEAFMRDASGTIGRVRFLTPASTASREAITTTPGQHPEVSAHD</sequence>
<reference evidence="3" key="1">
    <citation type="submission" date="2022-05" db="EMBL/GenBank/DDBJ databases">
        <title>Genomic analysis of Brachybacterium sp. CBA3104.</title>
        <authorList>
            <person name="Roh S.W."/>
            <person name="Kim Y.B."/>
            <person name="Kim Y."/>
        </authorList>
    </citation>
    <scope>NUCLEOTIDE SEQUENCE</scope>
    <source>
        <strain evidence="3">CBA3104</strain>
        <plasmid evidence="3">pCBA3104-01</plasmid>
    </source>
</reference>
<name>A0ABY4NCB4_9MICO</name>
<dbReference type="Gene3D" id="3.40.50.300">
    <property type="entry name" value="P-loop containing nucleotide triphosphate hydrolases"/>
    <property type="match status" value="2"/>
</dbReference>
<dbReference type="InterPro" id="IPR027417">
    <property type="entry name" value="P-loop_NTPase"/>
</dbReference>
<proteinExistence type="predicted"/>
<dbReference type="SMART" id="SM00382">
    <property type="entry name" value="AAA"/>
    <property type="match status" value="1"/>
</dbReference>
<keyword evidence="3" id="KW-0614">Plasmid</keyword>
<dbReference type="GO" id="GO:0005524">
    <property type="term" value="F:ATP binding"/>
    <property type="evidence" value="ECO:0007669"/>
    <property type="project" value="UniProtKB-KW"/>
</dbReference>
<gene>
    <name evidence="3" type="ORF">M4486_19660</name>
</gene>
<feature type="compositionally biased region" description="Polar residues" evidence="1">
    <location>
        <begin position="787"/>
        <end position="799"/>
    </location>
</feature>
<keyword evidence="4" id="KW-1185">Reference proteome</keyword>
<evidence type="ECO:0000259" key="2">
    <source>
        <dbReference type="SMART" id="SM00382"/>
    </source>
</evidence>